<dbReference type="GO" id="GO:0005634">
    <property type="term" value="C:nucleus"/>
    <property type="evidence" value="ECO:0007669"/>
    <property type="project" value="TreeGrafter"/>
</dbReference>
<feature type="region of interest" description="Disordered" evidence="1">
    <location>
        <begin position="23"/>
        <end position="211"/>
    </location>
</feature>
<protein>
    <submittedName>
        <fullName evidence="2">Cyclin-domain-containing protein</fullName>
    </submittedName>
</protein>
<name>A0AA40AZV1_9PEZI</name>
<dbReference type="EMBL" id="JAUKUA010000002">
    <property type="protein sequence ID" value="KAK0725069.1"/>
    <property type="molecule type" value="Genomic_DNA"/>
</dbReference>
<dbReference type="GO" id="GO:0016538">
    <property type="term" value="F:cyclin-dependent protein serine/threonine kinase regulator activity"/>
    <property type="evidence" value="ECO:0007669"/>
    <property type="project" value="TreeGrafter"/>
</dbReference>
<feature type="compositionally biased region" description="Acidic residues" evidence="1">
    <location>
        <begin position="403"/>
        <end position="420"/>
    </location>
</feature>
<gene>
    <name evidence="2" type="ORF">B0H67DRAFT_120882</name>
</gene>
<evidence type="ECO:0000313" key="3">
    <source>
        <dbReference type="Proteomes" id="UP001172102"/>
    </source>
</evidence>
<accession>A0AA40AZV1</accession>
<keyword evidence="3" id="KW-1185">Reference proteome</keyword>
<dbReference type="PANTHER" id="PTHR15615:SF94">
    <property type="entry name" value="PHO85 CYCLIN-6-RELATED"/>
    <property type="match status" value="1"/>
</dbReference>
<feature type="region of interest" description="Disordered" evidence="1">
    <location>
        <begin position="382"/>
        <end position="427"/>
    </location>
</feature>
<evidence type="ECO:0000256" key="1">
    <source>
        <dbReference type="SAM" id="MobiDB-lite"/>
    </source>
</evidence>
<feature type="compositionally biased region" description="Low complexity" evidence="1">
    <location>
        <begin position="148"/>
        <end position="168"/>
    </location>
</feature>
<feature type="compositionally biased region" description="Polar residues" evidence="1">
    <location>
        <begin position="65"/>
        <end position="77"/>
    </location>
</feature>
<dbReference type="InterPro" id="IPR013922">
    <property type="entry name" value="Cyclin_PHO80-like"/>
</dbReference>
<sequence>MATLIGDVFAEPSRFHNMIGATGLQHQHPHEPHFQSRSVSRSRDRDVHPHQATRPPPSPRRQSSVTSASACYPSQSYRDVEEKTAPEANTKETGQTTYQAATNAGASRFPSPPLSSSPSEASSSSAPPQHATPVPMASAANNQAGWTSSAPSSNASSVSTAATVIPASRPIPSPDSDNGPRWPSSTAPHAIHYAPNSPTLDERSGSPAPPQKTILVRDLAHIQSMARTDLLTATGPGILNDPPLQQMKYEISGMPIGDIIEMVAALLTKITTTNDLQHDALNRNAHHVKQVQAQARSEEGGGESNMSPLSSSVLAFHGKNVPAITILSYLSRIHKYCPTTYEVFLSLLVYFDRMTERVNDMVMKSEEAKRVQLEATLANPLAHPQQAQIRNSADTDIAMRDDGSDDETDSDLADDDDDDKETMSRAAGGVPPILTSINSAATQATYFVVDSFNIHRLIIAGVTCASKFFSDVFYTNSRYAKVGGLPLAELNHLELQFLLLNDFRLAVPVEDLEAYATMLVEFYAREVVSQRSRPVVGE</sequence>
<dbReference type="Gene3D" id="1.10.472.10">
    <property type="entry name" value="Cyclin-like"/>
    <property type="match status" value="2"/>
</dbReference>
<dbReference type="AlphaFoldDB" id="A0AA40AZV1"/>
<organism evidence="2 3">
    <name type="scientific">Lasiosphaeris hirsuta</name>
    <dbReference type="NCBI Taxonomy" id="260670"/>
    <lineage>
        <taxon>Eukaryota</taxon>
        <taxon>Fungi</taxon>
        <taxon>Dikarya</taxon>
        <taxon>Ascomycota</taxon>
        <taxon>Pezizomycotina</taxon>
        <taxon>Sordariomycetes</taxon>
        <taxon>Sordariomycetidae</taxon>
        <taxon>Sordariales</taxon>
        <taxon>Lasiosphaeriaceae</taxon>
        <taxon>Lasiosphaeris</taxon>
    </lineage>
</organism>
<dbReference type="Proteomes" id="UP001172102">
    <property type="component" value="Unassembled WGS sequence"/>
</dbReference>
<feature type="compositionally biased region" description="Low complexity" evidence="1">
    <location>
        <begin position="116"/>
        <end position="128"/>
    </location>
</feature>
<feature type="compositionally biased region" description="Polar residues" evidence="1">
    <location>
        <begin position="91"/>
        <end position="105"/>
    </location>
</feature>
<proteinExistence type="predicted"/>
<dbReference type="Pfam" id="PF08613">
    <property type="entry name" value="Cyclin"/>
    <property type="match status" value="2"/>
</dbReference>
<dbReference type="CDD" id="cd20558">
    <property type="entry name" value="CYCLIN_ScPCL7-like"/>
    <property type="match status" value="1"/>
</dbReference>
<feature type="compositionally biased region" description="Polar residues" evidence="1">
    <location>
        <begin position="385"/>
        <end position="394"/>
    </location>
</feature>
<comment type="caution">
    <text evidence="2">The sequence shown here is derived from an EMBL/GenBank/DDBJ whole genome shotgun (WGS) entry which is preliminary data.</text>
</comment>
<dbReference type="GO" id="GO:0019901">
    <property type="term" value="F:protein kinase binding"/>
    <property type="evidence" value="ECO:0007669"/>
    <property type="project" value="InterPro"/>
</dbReference>
<evidence type="ECO:0000313" key="2">
    <source>
        <dbReference type="EMBL" id="KAK0725069.1"/>
    </source>
</evidence>
<dbReference type="PANTHER" id="PTHR15615">
    <property type="match status" value="1"/>
</dbReference>
<dbReference type="GO" id="GO:0000307">
    <property type="term" value="C:cyclin-dependent protein kinase holoenzyme complex"/>
    <property type="evidence" value="ECO:0007669"/>
    <property type="project" value="TreeGrafter"/>
</dbReference>
<reference evidence="2" key="1">
    <citation type="submission" date="2023-06" db="EMBL/GenBank/DDBJ databases">
        <title>Genome-scale phylogeny and comparative genomics of the fungal order Sordariales.</title>
        <authorList>
            <consortium name="Lawrence Berkeley National Laboratory"/>
            <person name="Hensen N."/>
            <person name="Bonometti L."/>
            <person name="Westerberg I."/>
            <person name="Brannstrom I.O."/>
            <person name="Guillou S."/>
            <person name="Cros-Aarteil S."/>
            <person name="Calhoun S."/>
            <person name="Haridas S."/>
            <person name="Kuo A."/>
            <person name="Mondo S."/>
            <person name="Pangilinan J."/>
            <person name="Riley R."/>
            <person name="Labutti K."/>
            <person name="Andreopoulos B."/>
            <person name="Lipzen A."/>
            <person name="Chen C."/>
            <person name="Yanf M."/>
            <person name="Daum C."/>
            <person name="Ng V."/>
            <person name="Clum A."/>
            <person name="Steindorff A."/>
            <person name="Ohm R."/>
            <person name="Martin F."/>
            <person name="Silar P."/>
            <person name="Natvig D."/>
            <person name="Lalanne C."/>
            <person name="Gautier V."/>
            <person name="Ament-Velasquez S.L."/>
            <person name="Kruys A."/>
            <person name="Hutchinson M.I."/>
            <person name="Powell A.J."/>
            <person name="Barry K."/>
            <person name="Miller A.N."/>
            <person name="Grigoriev I.V."/>
            <person name="Debuchy R."/>
            <person name="Gladieux P."/>
            <person name="Thoren M.H."/>
            <person name="Johannesson H."/>
        </authorList>
    </citation>
    <scope>NUCLEOTIDE SEQUENCE</scope>
    <source>
        <strain evidence="2">SMH4607-1</strain>
    </source>
</reference>